<protein>
    <submittedName>
        <fullName evidence="1">Uncharacterized protein</fullName>
    </submittedName>
</protein>
<sequence>YYDTPGSARCVYVQGFNAYVSADSAGLRVVDVSEPTIPQEVGYYNTPEVT</sequence>
<dbReference type="InterPro" id="IPR013211">
    <property type="entry name" value="LVIVD"/>
</dbReference>
<reference evidence="1" key="1">
    <citation type="journal article" date="2014" name="Front. Microbiol.">
        <title>High frequency of phylogenetically diverse reductive dehalogenase-homologous genes in deep subseafloor sedimentary metagenomes.</title>
        <authorList>
            <person name="Kawai M."/>
            <person name="Futagami T."/>
            <person name="Toyoda A."/>
            <person name="Takaki Y."/>
            <person name="Nishi S."/>
            <person name="Hori S."/>
            <person name="Arai W."/>
            <person name="Tsubouchi T."/>
            <person name="Morono Y."/>
            <person name="Uchiyama I."/>
            <person name="Ito T."/>
            <person name="Fujiyama A."/>
            <person name="Inagaki F."/>
            <person name="Takami H."/>
        </authorList>
    </citation>
    <scope>NUCLEOTIDE SEQUENCE</scope>
    <source>
        <strain evidence="1">Expedition CK06-06</strain>
    </source>
</reference>
<proteinExistence type="predicted"/>
<comment type="caution">
    <text evidence="1">The sequence shown here is derived from an EMBL/GenBank/DDBJ whole genome shotgun (WGS) entry which is preliminary data.</text>
</comment>
<dbReference type="Pfam" id="PF08309">
    <property type="entry name" value="LVIVD"/>
    <property type="match status" value="1"/>
</dbReference>
<dbReference type="EMBL" id="BARU01010306">
    <property type="protein sequence ID" value="GAH32010.1"/>
    <property type="molecule type" value="Genomic_DNA"/>
</dbReference>
<dbReference type="AlphaFoldDB" id="X1FHN2"/>
<evidence type="ECO:0000313" key="1">
    <source>
        <dbReference type="EMBL" id="GAH32010.1"/>
    </source>
</evidence>
<accession>X1FHN2</accession>
<name>X1FHN2_9ZZZZ</name>
<feature type="non-terminal residue" evidence="1">
    <location>
        <position position="1"/>
    </location>
</feature>
<organism evidence="1">
    <name type="scientific">marine sediment metagenome</name>
    <dbReference type="NCBI Taxonomy" id="412755"/>
    <lineage>
        <taxon>unclassified sequences</taxon>
        <taxon>metagenomes</taxon>
        <taxon>ecological metagenomes</taxon>
    </lineage>
</organism>
<gene>
    <name evidence="1" type="ORF">S03H2_19685</name>
</gene>